<feature type="compositionally biased region" description="Acidic residues" evidence="12">
    <location>
        <begin position="157"/>
        <end position="166"/>
    </location>
</feature>
<evidence type="ECO:0000256" key="6">
    <source>
        <dbReference type="ARBA" id="ARBA00022737"/>
    </source>
</evidence>
<evidence type="ECO:0000256" key="12">
    <source>
        <dbReference type="SAM" id="MobiDB-lite"/>
    </source>
</evidence>
<name>A0A2S8S5C1_9RHOB</name>
<comment type="function">
    <text evidence="11">Ferredoxins are iron-sulfur proteins that transfer electrons in a wide variety of metabolic reactions.</text>
</comment>
<dbReference type="AlphaFoldDB" id="A0A2S8S5C1"/>
<evidence type="ECO:0000256" key="4">
    <source>
        <dbReference type="ARBA" id="ARBA00022485"/>
    </source>
</evidence>
<keyword evidence="6 11" id="KW-0677">Repeat</keyword>
<dbReference type="NCBIfam" id="NF045490">
    <property type="entry name" value="FdxA_Protbact"/>
    <property type="match status" value="1"/>
</dbReference>
<dbReference type="Pfam" id="PF11953">
    <property type="entry name" value="DUF3470"/>
    <property type="match status" value="1"/>
</dbReference>
<organism evidence="14 15">
    <name type="scientific">Albidovulum denitrificans</name>
    <dbReference type="NCBI Taxonomy" id="404881"/>
    <lineage>
        <taxon>Bacteria</taxon>
        <taxon>Pseudomonadati</taxon>
        <taxon>Pseudomonadota</taxon>
        <taxon>Alphaproteobacteria</taxon>
        <taxon>Rhodobacterales</taxon>
        <taxon>Paracoccaceae</taxon>
        <taxon>Albidovulum</taxon>
    </lineage>
</organism>
<feature type="region of interest" description="Disordered" evidence="12">
    <location>
        <begin position="139"/>
        <end position="174"/>
    </location>
</feature>
<dbReference type="InterPro" id="IPR000813">
    <property type="entry name" value="7Fe_ferredoxin"/>
</dbReference>
<feature type="domain" description="4Fe-4S ferredoxin-type" evidence="13">
    <location>
        <begin position="31"/>
        <end position="60"/>
    </location>
</feature>
<dbReference type="PANTHER" id="PTHR42859:SF2">
    <property type="entry name" value="FERREDOXIN"/>
    <property type="match status" value="1"/>
</dbReference>
<reference evidence="14 15" key="1">
    <citation type="submission" date="2018-02" db="EMBL/GenBank/DDBJ databases">
        <title>Genomic Encyclopedia of Archaeal and Bacterial Type Strains, Phase II (KMG-II): from individual species to whole genera.</title>
        <authorList>
            <person name="Goeker M."/>
        </authorList>
    </citation>
    <scope>NUCLEOTIDE SEQUENCE [LARGE SCALE GENOMIC DNA]</scope>
    <source>
        <strain evidence="14 15">DSM 18921</strain>
    </source>
</reference>
<keyword evidence="8 11" id="KW-0408">Iron</keyword>
<accession>A0A2S8S5C1</accession>
<dbReference type="EMBL" id="PVEP01000006">
    <property type="protein sequence ID" value="PQV55985.1"/>
    <property type="molecule type" value="Genomic_DNA"/>
</dbReference>
<dbReference type="GO" id="GO:0046872">
    <property type="term" value="F:metal ion binding"/>
    <property type="evidence" value="ECO:0007669"/>
    <property type="project" value="UniProtKB-KW"/>
</dbReference>
<evidence type="ECO:0000313" key="15">
    <source>
        <dbReference type="Proteomes" id="UP000238338"/>
    </source>
</evidence>
<dbReference type="InterPro" id="IPR017900">
    <property type="entry name" value="4Fe4S_Fe_S_CS"/>
</dbReference>
<dbReference type="InterPro" id="IPR054829">
    <property type="entry name" value="FdxA"/>
</dbReference>
<dbReference type="SUPFAM" id="SSF54862">
    <property type="entry name" value="4Fe-4S ferredoxins"/>
    <property type="match status" value="1"/>
</dbReference>
<evidence type="ECO:0000256" key="1">
    <source>
        <dbReference type="ARBA" id="ARBA00001927"/>
    </source>
</evidence>
<evidence type="ECO:0000313" key="14">
    <source>
        <dbReference type="EMBL" id="PQV55985.1"/>
    </source>
</evidence>
<keyword evidence="9 11" id="KW-0411">Iron-sulfur</keyword>
<evidence type="ECO:0000256" key="9">
    <source>
        <dbReference type="ARBA" id="ARBA00023014"/>
    </source>
</evidence>
<dbReference type="PROSITE" id="PS00198">
    <property type="entry name" value="4FE4S_FER_1"/>
    <property type="match status" value="1"/>
</dbReference>
<feature type="domain" description="4Fe-4S ferredoxin-type" evidence="13">
    <location>
        <begin position="1"/>
        <end position="30"/>
    </location>
</feature>
<dbReference type="Proteomes" id="UP000238338">
    <property type="component" value="Unassembled WGS sequence"/>
</dbReference>
<gene>
    <name evidence="14" type="ORF">LX70_02870</name>
</gene>
<dbReference type="PRINTS" id="PR00354">
    <property type="entry name" value="7FE8SFRDOXIN"/>
</dbReference>
<dbReference type="Pfam" id="PF00037">
    <property type="entry name" value="Fer4"/>
    <property type="match status" value="1"/>
</dbReference>
<keyword evidence="15" id="KW-1185">Reference proteome</keyword>
<dbReference type="GO" id="GO:0009055">
    <property type="term" value="F:electron transfer activity"/>
    <property type="evidence" value="ECO:0007669"/>
    <property type="project" value="InterPro"/>
</dbReference>
<dbReference type="InterPro" id="IPR050294">
    <property type="entry name" value="RnfB_subfamily"/>
</dbReference>
<dbReference type="Gene3D" id="3.30.70.20">
    <property type="match status" value="1"/>
</dbReference>
<keyword evidence="7 11" id="KW-0249">Electron transport</keyword>
<dbReference type="InterPro" id="IPR022569">
    <property type="entry name" value="Fd_C"/>
</dbReference>
<dbReference type="PANTHER" id="PTHR42859">
    <property type="entry name" value="OXIDOREDUCTASE"/>
    <property type="match status" value="1"/>
</dbReference>
<keyword evidence="3 11" id="KW-0813">Transport</keyword>
<evidence type="ECO:0000256" key="11">
    <source>
        <dbReference type="RuleBase" id="RU364098"/>
    </source>
</evidence>
<keyword evidence="10 11" id="KW-0003">3Fe-4S</keyword>
<comment type="cofactor">
    <cofactor evidence="1 11">
        <name>[3Fe-4S] cluster</name>
        <dbReference type="ChEBI" id="CHEBI:21137"/>
    </cofactor>
</comment>
<evidence type="ECO:0000256" key="10">
    <source>
        <dbReference type="ARBA" id="ARBA00023291"/>
    </source>
</evidence>
<proteinExistence type="predicted"/>
<keyword evidence="4 11" id="KW-0004">4Fe-4S</keyword>
<evidence type="ECO:0000256" key="3">
    <source>
        <dbReference type="ARBA" id="ARBA00022448"/>
    </source>
</evidence>
<comment type="cofactor">
    <cofactor evidence="2 11">
        <name>[4Fe-4S] cluster</name>
        <dbReference type="ChEBI" id="CHEBI:49883"/>
    </cofactor>
</comment>
<comment type="caution">
    <text evidence="14">The sequence shown here is derived from an EMBL/GenBank/DDBJ whole genome shotgun (WGS) entry which is preliminary data.</text>
</comment>
<dbReference type="GO" id="GO:0051538">
    <property type="term" value="F:3 iron, 4 sulfur cluster binding"/>
    <property type="evidence" value="ECO:0007669"/>
    <property type="project" value="UniProtKB-KW"/>
</dbReference>
<protein>
    <recommendedName>
        <fullName evidence="11">Ferredoxin</fullName>
    </recommendedName>
</protein>
<sequence length="174" mass="18974">MTYVVTENCINCKFQDCVTVCPVDCFYEGENFLVIHPEECIDCGVCEPECPADAIRADTEPGLDEWLALNAKYAEIWPNITEIGTVPPDAEDWNGKPDKAGLLITGEAPPEPHAQKPIYEAGEMPDDADAEHYEVDGAAVPFPEPAGDAPIVRLDPIDTDEPEGFEVDGLRVTP</sequence>
<dbReference type="Pfam" id="PF12800">
    <property type="entry name" value="Fer4_4"/>
    <property type="match status" value="1"/>
</dbReference>
<evidence type="ECO:0000256" key="5">
    <source>
        <dbReference type="ARBA" id="ARBA00022723"/>
    </source>
</evidence>
<dbReference type="OrthoDB" id="9803397at2"/>
<dbReference type="PROSITE" id="PS51379">
    <property type="entry name" value="4FE4S_FER_2"/>
    <property type="match status" value="2"/>
</dbReference>
<evidence type="ECO:0000259" key="13">
    <source>
        <dbReference type="PROSITE" id="PS51379"/>
    </source>
</evidence>
<keyword evidence="5 11" id="KW-0479">Metal-binding</keyword>
<evidence type="ECO:0000256" key="2">
    <source>
        <dbReference type="ARBA" id="ARBA00001966"/>
    </source>
</evidence>
<dbReference type="InterPro" id="IPR017896">
    <property type="entry name" value="4Fe4S_Fe-S-bd"/>
</dbReference>
<evidence type="ECO:0000256" key="8">
    <source>
        <dbReference type="ARBA" id="ARBA00023004"/>
    </source>
</evidence>
<evidence type="ECO:0000256" key="7">
    <source>
        <dbReference type="ARBA" id="ARBA00022982"/>
    </source>
</evidence>
<dbReference type="GO" id="GO:0051539">
    <property type="term" value="F:4 iron, 4 sulfur cluster binding"/>
    <property type="evidence" value="ECO:0007669"/>
    <property type="project" value="UniProtKB-KW"/>
</dbReference>
<feature type="region of interest" description="Disordered" evidence="12">
    <location>
        <begin position="87"/>
        <end position="112"/>
    </location>
</feature>